<dbReference type="EMBL" id="DS571145">
    <property type="protein sequence ID" value="EAL50990.1"/>
    <property type="molecule type" value="Genomic_DNA"/>
</dbReference>
<keyword evidence="3" id="KW-0028">Amino-acid biosynthesis</keyword>
<dbReference type="GO" id="GO:0009001">
    <property type="term" value="F:serine O-acetyltransferase activity"/>
    <property type="evidence" value="ECO:0000318"/>
    <property type="project" value="GO_Central"/>
</dbReference>
<dbReference type="InterPro" id="IPR045304">
    <property type="entry name" value="LbH_SAT"/>
</dbReference>
<dbReference type="EC" id="2.3.1.30" evidence="2"/>
<proteinExistence type="inferred from homology"/>
<dbReference type="NCBIfam" id="NF041874">
    <property type="entry name" value="EPS_EpsC"/>
    <property type="match status" value="1"/>
</dbReference>
<dbReference type="OMA" id="NDSAVEY"/>
<dbReference type="Gene3D" id="2.160.10.10">
    <property type="entry name" value="Hexapeptide repeat proteins"/>
    <property type="match status" value="1"/>
</dbReference>
<organism evidence="6 7">
    <name type="scientific">Entamoeba histolytica (strain ATCC 30459 / HM-1:IMSS / ABRM)</name>
    <dbReference type="NCBI Taxonomy" id="294381"/>
    <lineage>
        <taxon>Eukaryota</taxon>
        <taxon>Amoebozoa</taxon>
        <taxon>Evosea</taxon>
        <taxon>Archamoebae</taxon>
        <taxon>Mastigamoebida</taxon>
        <taxon>Entamoebidae</taxon>
        <taxon>Entamoeba</taxon>
    </lineage>
</organism>
<accession>A0A8U0WPC0</accession>
<dbReference type="InterPro" id="IPR011004">
    <property type="entry name" value="Trimer_LpxA-like_sf"/>
</dbReference>
<dbReference type="KEGG" id="ehi:EHI_153430"/>
<dbReference type="OrthoDB" id="25818at2759"/>
<reference evidence="6" key="1">
    <citation type="journal article" date="2005" name="Nature">
        <title>The genome of the protist parasite Entamoeba histolytica.</title>
        <authorList>
            <person name="Loftus B."/>
            <person name="Anderson I."/>
            <person name="Davies R."/>
            <person name="Alsmark U.C."/>
            <person name="Samuelson J."/>
            <person name="Amedeo P."/>
            <person name="Roncaglia P."/>
            <person name="Berriman M."/>
            <person name="Hirt R.P."/>
            <person name="Mann B.J."/>
            <person name="Nozaki T."/>
            <person name="Suh B."/>
            <person name="Pop M."/>
            <person name="Duchene M."/>
            <person name="Ackers J."/>
            <person name="Tannich E."/>
            <person name="Leippe M."/>
            <person name="Hofer M."/>
            <person name="Bruchhaus I."/>
            <person name="Willhoeft U."/>
            <person name="Bhattacharya A."/>
            <person name="Chillingworth T."/>
            <person name="Churcher C."/>
            <person name="Hance Z."/>
            <person name="Harris B."/>
            <person name="Harris D."/>
            <person name="Jagels K."/>
            <person name="Moule S."/>
            <person name="Mungall K."/>
            <person name="Ormond D."/>
            <person name="Squares R."/>
            <person name="Whitehead S."/>
            <person name="Quail M.A."/>
            <person name="Rabbinowitsch E."/>
            <person name="Norbertczak H."/>
            <person name="Price C."/>
            <person name="Wang Z."/>
            <person name="Guillen N."/>
            <person name="Gilchrist C."/>
            <person name="Stroup S.E."/>
            <person name="Bhattacharya S."/>
            <person name="Lohia A."/>
            <person name="Foster P.G."/>
            <person name="Sicheritz-Ponten T."/>
            <person name="Weber C."/>
            <person name="Singh U."/>
            <person name="Mukherjee C."/>
            <person name="El-Sayed N.M."/>
            <person name="Petri W.A.Jr."/>
            <person name="Clark C.G."/>
            <person name="Embley T.M."/>
            <person name="Barrell B."/>
            <person name="Fraser C.M."/>
            <person name="Hall N."/>
        </authorList>
    </citation>
    <scope>NUCLEOTIDE SEQUENCE [LARGE SCALE GENOMIC DNA]</scope>
    <source>
        <strain evidence="6">HM-1:IMSS</strain>
    </source>
</reference>
<evidence type="ECO:0000313" key="6">
    <source>
        <dbReference type="EMBL" id="EAL50990.1"/>
    </source>
</evidence>
<evidence type="ECO:0000256" key="3">
    <source>
        <dbReference type="ARBA" id="ARBA00022605"/>
    </source>
</evidence>
<dbReference type="InterPro" id="IPR053376">
    <property type="entry name" value="Serine_acetyltransferase"/>
</dbReference>
<dbReference type="GO" id="GO:0008652">
    <property type="term" value="P:amino acid biosynthetic process"/>
    <property type="evidence" value="ECO:0007669"/>
    <property type="project" value="UniProtKB-KW"/>
</dbReference>
<dbReference type="RefSeq" id="XP_656373.1">
    <property type="nucleotide sequence ID" value="XM_651281.2"/>
</dbReference>
<comment type="similarity">
    <text evidence="1">Belongs to the transferase hexapeptide repeat family.</text>
</comment>
<dbReference type="GeneID" id="3410695"/>
<dbReference type="PANTHER" id="PTHR42811">
    <property type="entry name" value="SERINE ACETYLTRANSFERASE"/>
    <property type="match status" value="1"/>
</dbReference>
<dbReference type="Pfam" id="PF00132">
    <property type="entry name" value="Hexapep"/>
    <property type="match status" value="1"/>
</dbReference>
<dbReference type="FunFam" id="2.160.10.10:FF:000015">
    <property type="entry name" value="Serine acetyltransferase, plasmid"/>
    <property type="match status" value="1"/>
</dbReference>
<dbReference type="SUPFAM" id="SSF51161">
    <property type="entry name" value="Trimeric LpxA-like enzymes"/>
    <property type="match status" value="1"/>
</dbReference>
<keyword evidence="7" id="KW-1185">Reference proteome</keyword>
<dbReference type="InterPro" id="IPR001451">
    <property type="entry name" value="Hexapep"/>
</dbReference>
<dbReference type="SMR" id="A0A8U0WPC0"/>
<protein>
    <recommendedName>
        <fullName evidence="2">serine O-acetyltransferase</fullName>
        <ecNumber evidence="2">2.3.1.30</ecNumber>
    </recommendedName>
</protein>
<dbReference type="InterPro" id="IPR042122">
    <property type="entry name" value="Ser_AcTrfase_N_sf"/>
</dbReference>
<dbReference type="FunFam" id="1.10.3130.10:FF:000010">
    <property type="entry name" value="Serine acetyltransferase 1, putative"/>
    <property type="match status" value="1"/>
</dbReference>
<dbReference type="GO" id="GO:0005829">
    <property type="term" value="C:cytosol"/>
    <property type="evidence" value="ECO:0000318"/>
    <property type="project" value="GO_Central"/>
</dbReference>
<evidence type="ECO:0000313" key="7">
    <source>
        <dbReference type="Proteomes" id="UP000001926"/>
    </source>
</evidence>
<dbReference type="Proteomes" id="UP000001926">
    <property type="component" value="Partially assembled WGS sequence"/>
</dbReference>
<dbReference type="HOGENOM" id="CLU_051638_1_1_1"/>
<dbReference type="AlphaFoldDB" id="A0A8U0WPC0"/>
<evidence type="ECO:0000256" key="2">
    <source>
        <dbReference type="ARBA" id="ARBA00013266"/>
    </source>
</evidence>
<evidence type="ECO:0000256" key="1">
    <source>
        <dbReference type="ARBA" id="ARBA00007274"/>
    </source>
</evidence>
<name>A0A8U0WPC0_ENTH1</name>
<keyword evidence="4" id="KW-0808">Transferase</keyword>
<evidence type="ECO:0000256" key="5">
    <source>
        <dbReference type="ARBA" id="ARBA00023315"/>
    </source>
</evidence>
<dbReference type="Gene3D" id="1.10.3130.10">
    <property type="entry name" value="serine acetyltransferase, domain 1"/>
    <property type="match status" value="1"/>
</dbReference>
<reference evidence="6" key="2">
    <citation type="submission" date="2007-03" db="EMBL/GenBank/DDBJ databases">
        <authorList>
            <person name="Lorenzi H."/>
            <person name="Amedeo P."/>
            <person name="Inman J."/>
            <person name="Schobel S."/>
            <person name="Caler E."/>
        </authorList>
    </citation>
    <scope>GENOME REANNOTATION</scope>
    <source>
        <strain evidence="6">HM-1:IMSS</strain>
    </source>
</reference>
<keyword evidence="5" id="KW-0012">Acyltransferase</keyword>
<dbReference type="CDD" id="cd03354">
    <property type="entry name" value="LbH_SAT"/>
    <property type="match status" value="1"/>
</dbReference>
<sequence length="336" mass="37702">MSSLLQQTSQLLVQSYQSDNIAFKSTKQFPEKKSFLELELIQKILFPDFFTRRDKRTFNNVLERLSLLVYHIQNSIEAYYNQQLAEKCITALLSQFVTIRELVKQDIIAAYTGDPAASSLAMIIRSYPGIHVMMIQRVAHILYMNGDIEYSRELMENIHSVTGIDIHPGTSIGNHFFIDHGVGVVIGETAVIGNWCRVYQSVTLGAMSFKEDNGIVIKGNKRHPTIGDFVVIGAGAKVLGNITIGSNVKIGANCWITQNIDQDQIVFISEHPSQITKSSTKQSSKDDKIILQSLTENKISEEQENLSWVNSPELLCTYTSEESTPINLDCFVSCQQ</sequence>
<evidence type="ECO:0000256" key="4">
    <source>
        <dbReference type="ARBA" id="ARBA00022679"/>
    </source>
</evidence>
<gene>
    <name evidence="6" type="ORF">EHI_153430</name>
</gene>